<comment type="subcellular location">
    <subcellularLocation>
        <location evidence="7">Cell inner membrane</location>
        <topology evidence="7">Multi-pass membrane protein</topology>
    </subcellularLocation>
    <subcellularLocation>
        <location evidence="1">Cell membrane</location>
        <topology evidence="1">Multi-pass membrane protein</topology>
    </subcellularLocation>
</comment>
<evidence type="ECO:0000313" key="12">
    <source>
        <dbReference type="Proteomes" id="UP000600865"/>
    </source>
</evidence>
<keyword evidence="7" id="KW-0407">Ion channel</keyword>
<comment type="caution">
    <text evidence="11">The sequence shown here is derived from an EMBL/GenBank/DDBJ whole genome shotgun (WGS) entry which is preliminary data.</text>
</comment>
<dbReference type="InterPro" id="IPR049142">
    <property type="entry name" value="MS_channel_1st"/>
</dbReference>
<proteinExistence type="inferred from homology"/>
<keyword evidence="7" id="KW-0406">Ion transport</keyword>
<dbReference type="GO" id="GO:0005886">
    <property type="term" value="C:plasma membrane"/>
    <property type="evidence" value="ECO:0007669"/>
    <property type="project" value="UniProtKB-SubCell"/>
</dbReference>
<name>A0A918KAS1_9PROT</name>
<dbReference type="SUPFAM" id="SSF82689">
    <property type="entry name" value="Mechanosensitive channel protein MscS (YggB), C-terminal domain"/>
    <property type="match status" value="1"/>
</dbReference>
<dbReference type="InterPro" id="IPR010920">
    <property type="entry name" value="LSM_dom_sf"/>
</dbReference>
<dbReference type="PANTHER" id="PTHR30221">
    <property type="entry name" value="SMALL-CONDUCTANCE MECHANOSENSITIVE CHANNEL"/>
    <property type="match status" value="1"/>
</dbReference>
<keyword evidence="12" id="KW-1185">Reference proteome</keyword>
<protein>
    <recommendedName>
        <fullName evidence="7">Small-conductance mechanosensitive channel</fullName>
    </recommendedName>
</protein>
<dbReference type="Gene3D" id="2.30.30.60">
    <property type="match status" value="1"/>
</dbReference>
<keyword evidence="5 7" id="KW-1133">Transmembrane helix</keyword>
<feature type="domain" description="Mechanosensitive ion channel MscS C-terminal" evidence="9">
    <location>
        <begin position="198"/>
        <end position="277"/>
    </location>
</feature>
<dbReference type="Proteomes" id="UP000600865">
    <property type="component" value="Unassembled WGS sequence"/>
</dbReference>
<comment type="caution">
    <text evidence="7">Lacks conserved residue(s) required for the propagation of feature annotation.</text>
</comment>
<comment type="subunit">
    <text evidence="7">Homoheptamer.</text>
</comment>
<dbReference type="InterPro" id="IPR045275">
    <property type="entry name" value="MscS_archaea/bacteria_type"/>
</dbReference>
<accession>A0A918KAS1</accession>
<dbReference type="InterPro" id="IPR011014">
    <property type="entry name" value="MscS_channel_TM-2"/>
</dbReference>
<dbReference type="Pfam" id="PF00924">
    <property type="entry name" value="MS_channel_2nd"/>
    <property type="match status" value="1"/>
</dbReference>
<evidence type="ECO:0000256" key="6">
    <source>
        <dbReference type="ARBA" id="ARBA00023136"/>
    </source>
</evidence>
<dbReference type="InterPro" id="IPR023408">
    <property type="entry name" value="MscS_beta-dom_sf"/>
</dbReference>
<dbReference type="SUPFAM" id="SSF50182">
    <property type="entry name" value="Sm-like ribonucleoproteins"/>
    <property type="match status" value="1"/>
</dbReference>
<keyword evidence="7" id="KW-0997">Cell inner membrane</keyword>
<evidence type="ECO:0000259" key="9">
    <source>
        <dbReference type="Pfam" id="PF21082"/>
    </source>
</evidence>
<evidence type="ECO:0000259" key="8">
    <source>
        <dbReference type="Pfam" id="PF00924"/>
    </source>
</evidence>
<dbReference type="Gene3D" id="3.30.70.100">
    <property type="match status" value="1"/>
</dbReference>
<dbReference type="InterPro" id="IPR011066">
    <property type="entry name" value="MscS_channel_C_sf"/>
</dbReference>
<keyword evidence="3" id="KW-1003">Cell membrane</keyword>
<dbReference type="PANTHER" id="PTHR30221:SF1">
    <property type="entry name" value="SMALL-CONDUCTANCE MECHANOSENSITIVE CHANNEL"/>
    <property type="match status" value="1"/>
</dbReference>
<evidence type="ECO:0000256" key="4">
    <source>
        <dbReference type="ARBA" id="ARBA00022692"/>
    </source>
</evidence>
<dbReference type="Pfam" id="PF21088">
    <property type="entry name" value="MS_channel_1st"/>
    <property type="match status" value="1"/>
</dbReference>
<keyword evidence="4 7" id="KW-0812">Transmembrane</keyword>
<dbReference type="InterPro" id="IPR006685">
    <property type="entry name" value="MscS_channel_2nd"/>
</dbReference>
<dbReference type="SUPFAM" id="SSF82861">
    <property type="entry name" value="Mechanosensitive channel protein MscS (YggB), transmembrane region"/>
    <property type="match status" value="1"/>
</dbReference>
<dbReference type="Pfam" id="PF21082">
    <property type="entry name" value="MS_channel_3rd"/>
    <property type="match status" value="1"/>
</dbReference>
<evidence type="ECO:0000256" key="3">
    <source>
        <dbReference type="ARBA" id="ARBA00022475"/>
    </source>
</evidence>
<feature type="transmembrane region" description="Helical" evidence="7">
    <location>
        <begin position="74"/>
        <end position="99"/>
    </location>
</feature>
<reference evidence="11 12" key="1">
    <citation type="journal article" date="2014" name="Int. J. Syst. Evol. Microbiol.">
        <title>Complete genome sequence of Corynebacterium casei LMG S-19264T (=DSM 44701T), isolated from a smear-ripened cheese.</title>
        <authorList>
            <consortium name="US DOE Joint Genome Institute (JGI-PGF)"/>
            <person name="Walter F."/>
            <person name="Albersmeier A."/>
            <person name="Kalinowski J."/>
            <person name="Ruckert C."/>
        </authorList>
    </citation>
    <scope>NUCLEOTIDE SEQUENCE [LARGE SCALE GENOMIC DNA]</scope>
    <source>
        <strain evidence="11 12">KCTC 23968</strain>
    </source>
</reference>
<dbReference type="EMBL" id="BMYV01000001">
    <property type="protein sequence ID" value="GGX56927.1"/>
    <property type="molecule type" value="Genomic_DNA"/>
</dbReference>
<feature type="transmembrane region" description="Helical" evidence="7">
    <location>
        <begin position="32"/>
        <end position="53"/>
    </location>
</feature>
<feature type="domain" description="Mechanosensitive ion channel transmembrane helices 2/3" evidence="10">
    <location>
        <begin position="81"/>
        <end position="121"/>
    </location>
</feature>
<dbReference type="InterPro" id="IPR049278">
    <property type="entry name" value="MS_channel_C"/>
</dbReference>
<comment type="function">
    <text evidence="7">Mechanosensitive channel that participates in the regulation of osmotic pressure changes within the cell, opening in response to stretch forces in the membrane lipid bilayer, without the need for other proteins. Contributes to normal resistance to hypoosmotic shock. Forms an ion channel of 1.0 nanosiemens conductance with a slight preference for anions.</text>
</comment>
<evidence type="ECO:0000313" key="11">
    <source>
        <dbReference type="EMBL" id="GGX56927.1"/>
    </source>
</evidence>
<dbReference type="GO" id="GO:0008381">
    <property type="term" value="F:mechanosensitive monoatomic ion channel activity"/>
    <property type="evidence" value="ECO:0007669"/>
    <property type="project" value="InterPro"/>
</dbReference>
<evidence type="ECO:0000256" key="7">
    <source>
        <dbReference type="RuleBase" id="RU369025"/>
    </source>
</evidence>
<evidence type="ECO:0000256" key="5">
    <source>
        <dbReference type="ARBA" id="ARBA00022989"/>
    </source>
</evidence>
<comment type="similarity">
    <text evidence="2 7">Belongs to the MscS (TC 1.A.23) family.</text>
</comment>
<keyword evidence="7" id="KW-0813">Transport</keyword>
<feature type="domain" description="Mechanosensitive ion channel MscS" evidence="8">
    <location>
        <begin position="123"/>
        <end position="188"/>
    </location>
</feature>
<dbReference type="RefSeq" id="WP_189580181.1">
    <property type="nucleotide sequence ID" value="NZ_BMYV01000001.1"/>
</dbReference>
<organism evidence="11 12">
    <name type="scientific">Litorimonas cladophorae</name>
    <dbReference type="NCBI Taxonomy" id="1220491"/>
    <lineage>
        <taxon>Bacteria</taxon>
        <taxon>Pseudomonadati</taxon>
        <taxon>Pseudomonadota</taxon>
        <taxon>Alphaproteobacteria</taxon>
        <taxon>Maricaulales</taxon>
        <taxon>Robiginitomaculaceae</taxon>
    </lineage>
</organism>
<evidence type="ECO:0000256" key="1">
    <source>
        <dbReference type="ARBA" id="ARBA00004651"/>
    </source>
</evidence>
<feature type="transmembrane region" description="Helical" evidence="7">
    <location>
        <begin position="105"/>
        <end position="136"/>
    </location>
</feature>
<evidence type="ECO:0000259" key="10">
    <source>
        <dbReference type="Pfam" id="PF21088"/>
    </source>
</evidence>
<keyword evidence="6 7" id="KW-0472">Membrane</keyword>
<dbReference type="Gene3D" id="1.10.287.1260">
    <property type="match status" value="1"/>
</dbReference>
<dbReference type="AlphaFoldDB" id="A0A918KAS1"/>
<evidence type="ECO:0000256" key="2">
    <source>
        <dbReference type="ARBA" id="ARBA00008017"/>
    </source>
</evidence>
<gene>
    <name evidence="11" type="ORF">GCM10011309_02250</name>
</gene>
<sequence>MADDVVSEVADAAETAKEFLSLDTLVAYGQTALPYVLKFLTAFVVVWIGFKIARWAGKVAKKSLLKAPNVDETLAQFLGSMVRYAIMTVVGVVAIGQVGVQTASLVALVGAAGLAIGLALQGTLSNIAAGVMLMLFRPYKLGDFVKLVGEEGVVTAMTIFTTELATVDNKHVIIGNGDVWGSTIQNYSSKGTRRVDNDFGIDYEDDINKAMDIVTKTAATHPKVHADPAPWVKVVGLGESSVDLQSRVWTDSDDYWDVMFDLNKAVKEAFDAGGITIPYPISVELDSK</sequence>